<dbReference type="PROSITE" id="PS51819">
    <property type="entry name" value="VOC"/>
    <property type="match status" value="1"/>
</dbReference>
<dbReference type="InterPro" id="IPR037227">
    <property type="entry name" value="EndoU-like"/>
</dbReference>
<name>A0A151X7N5_9HYME</name>
<dbReference type="Proteomes" id="UP000075809">
    <property type="component" value="Unassembled WGS sequence"/>
</dbReference>
<accession>A0A151X7N5</accession>
<dbReference type="AlphaFoldDB" id="A0A151X7N5"/>
<evidence type="ECO:0000313" key="6">
    <source>
        <dbReference type="EMBL" id="KYQ56334.1"/>
    </source>
</evidence>
<comment type="similarity">
    <text evidence="1">Belongs to the glyoxalase I family.</text>
</comment>
<evidence type="ECO:0000256" key="3">
    <source>
        <dbReference type="ARBA" id="ARBA00022801"/>
    </source>
</evidence>
<dbReference type="PROSITE" id="PS51959">
    <property type="entry name" value="ENDOU"/>
    <property type="match status" value="1"/>
</dbReference>
<dbReference type="Gene3D" id="3.10.180.10">
    <property type="entry name" value="2,3-Dihydroxybiphenyl 1,2-Dioxygenase, domain 1"/>
    <property type="match status" value="2"/>
</dbReference>
<evidence type="ECO:0000313" key="7">
    <source>
        <dbReference type="Proteomes" id="UP000075809"/>
    </source>
</evidence>
<evidence type="ECO:0000256" key="1">
    <source>
        <dbReference type="ARBA" id="ARBA00010363"/>
    </source>
</evidence>
<dbReference type="InterPro" id="IPR037523">
    <property type="entry name" value="VOC_core"/>
</dbReference>
<evidence type="ECO:0000259" key="5">
    <source>
        <dbReference type="PROSITE" id="PS51959"/>
    </source>
</evidence>
<reference evidence="6 7" key="1">
    <citation type="submission" date="2015-09" db="EMBL/GenBank/DDBJ databases">
        <title>Trachymyrmex zeteki WGS genome.</title>
        <authorList>
            <person name="Nygaard S."/>
            <person name="Hu H."/>
            <person name="Boomsma J."/>
            <person name="Zhang G."/>
        </authorList>
    </citation>
    <scope>NUCLEOTIDE SEQUENCE [LARGE SCALE GENOMIC DNA]</scope>
    <source>
        <strain evidence="6">Tzet28-1</strain>
        <tissue evidence="6">Whole body</tissue>
    </source>
</reference>
<dbReference type="PANTHER" id="PTHR46466:SF1">
    <property type="entry name" value="GLYOXALASE DOMAIN-CONTAINING PROTEIN 4"/>
    <property type="match status" value="1"/>
</dbReference>
<dbReference type="InterPro" id="IPR018998">
    <property type="entry name" value="EndoU_C"/>
</dbReference>
<dbReference type="Pfam" id="PF21701">
    <property type="entry name" value="GLOD4_C"/>
    <property type="match status" value="1"/>
</dbReference>
<feature type="domain" description="VOC" evidence="4">
    <location>
        <begin position="121"/>
        <end position="241"/>
    </location>
</feature>
<dbReference type="Pfam" id="PF09412">
    <property type="entry name" value="XendoU"/>
    <property type="match status" value="1"/>
</dbReference>
<evidence type="ECO:0000259" key="4">
    <source>
        <dbReference type="PROSITE" id="PS51819"/>
    </source>
</evidence>
<evidence type="ECO:0000256" key="2">
    <source>
        <dbReference type="ARBA" id="ARBA00022737"/>
    </source>
</evidence>
<dbReference type="CDD" id="cd16357">
    <property type="entry name" value="GLOD4_C"/>
    <property type="match status" value="1"/>
</dbReference>
<proteinExistence type="inferred from homology"/>
<dbReference type="InterPro" id="IPR043194">
    <property type="entry name" value="GLOD4_C"/>
</dbReference>
<dbReference type="CDD" id="cd21159">
    <property type="entry name" value="XendoU"/>
    <property type="match status" value="1"/>
</dbReference>
<keyword evidence="3" id="KW-0378">Hydrolase</keyword>
<dbReference type="InterPro" id="IPR029068">
    <property type="entry name" value="Glyas_Bleomycin-R_OHBP_Dase"/>
</dbReference>
<dbReference type="GO" id="GO:0016787">
    <property type="term" value="F:hydrolase activity"/>
    <property type="evidence" value="ECO:0007669"/>
    <property type="project" value="UniProtKB-KW"/>
</dbReference>
<dbReference type="STRING" id="64791.A0A151X7N5"/>
<dbReference type="SUPFAM" id="SSF142877">
    <property type="entry name" value="EndoU-like"/>
    <property type="match status" value="1"/>
</dbReference>
<sequence>MMMLFEFICLYPHRVLRHEEFSDGCEAACNGPYANRWSKTMIGYGPEDTHFVIELTYNYGIKEYETGNDFKAITIRSKDVIEKARANNWPIHEEDGKFVVQAPGGYKYYIVNEQSPTNSDPVEKVTLSSSNLERTITYWKDILGLQIFGRKDKSVLMGYSKDQVKLEFEDIGTEVNHAKAYGRIAFSVPVSEQPAIQKAIKENGNKILTDLITLDTPGKASVRVIILADPPSQNYASTSFGQSNVSYNQSQETAPSNNLPWNNPNFNRIQSHPLGSTSTKIGYKDHLRPTSMPIPSAPYPSHPLSHSNQPHIPHVLSMNNPSHSFPSQSFGHISSYPAHIPPPISGTFGNPYSTHPVGGTYGAAGHIYYPQQHVLAQPVAQPYIPGQTVIMVPGQQDTGRGFGQMMKEALVFSTINVGVNRLINPHQHDYSSPSSGTGTNETHITYNNYYFNTARPGSVSLASSNIPRGNVSVASPVNPNPNLNPMITPDVSIPTIVSNGSTTYPVGSSSLNTVGTANNVEIPSVVAPNEFSISNTGNNQRMFNQGTAIYSPQYKISDDDLLMLTEELFVKQEVDISKYLTLHLQSKSENVTDVAKGPLIYVQEETYDYPTILAIRALYDNYEHNSIVKETRTAEKRKREDFLLDMFVNTNVMARALRWLSDRGFIDPDDFERKDTLRRIWFNMFNGATSGFERVFTSEKYGTELLGVQDWIYFNYQESKNRIDYMGYVDIMKLGDRASLVKLNFQMDGIIRPNATIFVGTFPELEMALYTICFYTRPNNLCPVSLGGKKFNIFTHSFRYYGQDVIDLALPIF</sequence>
<dbReference type="Pfam" id="PF21207">
    <property type="entry name" value="GLOD4_N"/>
    <property type="match status" value="1"/>
</dbReference>
<protein>
    <submittedName>
        <fullName evidence="6">Glyoxalase domain-containing protein 4</fullName>
    </submittedName>
</protein>
<feature type="domain" description="EndoU" evidence="5">
    <location>
        <begin position="557"/>
        <end position="813"/>
    </location>
</feature>
<gene>
    <name evidence="6" type="ORF">ALC60_04741</name>
</gene>
<dbReference type="EMBL" id="KQ982446">
    <property type="protein sequence ID" value="KYQ56334.1"/>
    <property type="molecule type" value="Genomic_DNA"/>
</dbReference>
<keyword evidence="7" id="KW-1185">Reference proteome</keyword>
<keyword evidence="2" id="KW-0677">Repeat</keyword>
<dbReference type="PANTHER" id="PTHR46466">
    <property type="entry name" value="GLYOXALASE DOMAIN-CONTAINING PROTEIN 4"/>
    <property type="match status" value="1"/>
</dbReference>
<dbReference type="SUPFAM" id="SSF54593">
    <property type="entry name" value="Glyoxalase/Bleomycin resistance protein/Dihydroxybiphenyl dioxygenase"/>
    <property type="match status" value="1"/>
</dbReference>
<dbReference type="GO" id="GO:0004521">
    <property type="term" value="F:RNA endonuclease activity"/>
    <property type="evidence" value="ECO:0007669"/>
    <property type="project" value="InterPro"/>
</dbReference>
<dbReference type="InterPro" id="IPR043193">
    <property type="entry name" value="GLOD4"/>
</dbReference>
<organism evidence="6 7">
    <name type="scientific">Mycetomoellerius zeteki</name>
    <dbReference type="NCBI Taxonomy" id="64791"/>
    <lineage>
        <taxon>Eukaryota</taxon>
        <taxon>Metazoa</taxon>
        <taxon>Ecdysozoa</taxon>
        <taxon>Arthropoda</taxon>
        <taxon>Hexapoda</taxon>
        <taxon>Insecta</taxon>
        <taxon>Pterygota</taxon>
        <taxon>Neoptera</taxon>
        <taxon>Endopterygota</taxon>
        <taxon>Hymenoptera</taxon>
        <taxon>Apocrita</taxon>
        <taxon>Aculeata</taxon>
        <taxon>Formicoidea</taxon>
        <taxon>Formicidae</taxon>
        <taxon>Myrmicinae</taxon>
        <taxon>Mycetomoellerius</taxon>
    </lineage>
</organism>
<dbReference type="InterPro" id="IPR059155">
    <property type="entry name" value="GLOD4_dom"/>
</dbReference>